<feature type="transmembrane region" description="Helical" evidence="1">
    <location>
        <begin position="134"/>
        <end position="155"/>
    </location>
</feature>
<feature type="transmembrane region" description="Helical" evidence="1">
    <location>
        <begin position="79"/>
        <end position="98"/>
    </location>
</feature>
<evidence type="ECO:0000256" key="1">
    <source>
        <dbReference type="SAM" id="Phobius"/>
    </source>
</evidence>
<name>A0A6J4TY88_9BACT</name>
<dbReference type="Gene3D" id="2.130.10.10">
    <property type="entry name" value="YVTN repeat-like/Quinoprotein amine dehydrogenase"/>
    <property type="match status" value="3"/>
</dbReference>
<dbReference type="SUPFAM" id="SSF50998">
    <property type="entry name" value="Quinoprotein alcohol dehydrogenase-like"/>
    <property type="match status" value="2"/>
</dbReference>
<dbReference type="PANTHER" id="PTHR34512">
    <property type="entry name" value="CELL SURFACE PROTEIN"/>
    <property type="match status" value="1"/>
</dbReference>
<dbReference type="SMART" id="SM00564">
    <property type="entry name" value="PQQ"/>
    <property type="match status" value="8"/>
</dbReference>
<feature type="domain" description="Pyrrolo-quinoline quinone repeat" evidence="2">
    <location>
        <begin position="413"/>
        <end position="533"/>
    </location>
</feature>
<keyword evidence="1" id="KW-0472">Membrane</keyword>
<evidence type="ECO:0000313" key="3">
    <source>
        <dbReference type="EMBL" id="CAA9535507.1"/>
    </source>
</evidence>
<evidence type="ECO:0000259" key="2">
    <source>
        <dbReference type="Pfam" id="PF13360"/>
    </source>
</evidence>
<keyword evidence="1" id="KW-0812">Transmembrane</keyword>
<keyword evidence="1" id="KW-1133">Transmembrane helix</keyword>
<dbReference type="InterPro" id="IPR015943">
    <property type="entry name" value="WD40/YVTN_repeat-like_dom_sf"/>
</dbReference>
<reference evidence="3" key="1">
    <citation type="submission" date="2020-02" db="EMBL/GenBank/DDBJ databases">
        <authorList>
            <person name="Meier V. D."/>
        </authorList>
    </citation>
    <scope>NUCLEOTIDE SEQUENCE</scope>
    <source>
        <strain evidence="3">AVDCRST_MAG73</strain>
    </source>
</reference>
<sequence>MRLRFGPVRICPTCAKVNRATNGFCPDCGASLAGVPILDQGLGRTTATVAPQAAFFSVPAYLHVDAVAARRARRPPAEAGGGGGFVWVGSLTLGGSLIGSTDAPWARVAWATGILLAIAGYWKMRHDLATLERVGLMTAGVAAAILGVVGGQLIASNDLPSDRRAALVAPPTVAADWGETATAQAAVGTAEGDTTRSSVTMFRGGPARTGVHAGPGPAGGPALAWKLDTAGEVYSSPAVADGVAYLGTKSGFLYAVDVATGGERWRADLGDSIIRSSPAVVDRTVYVGAGFALVALDAETGEERWRYATRYAGQSSPVVVDGTVFVGSQEQIIYAVDARTGEKRWEYAAGGVVFSSPAVAGGALYFGGDDGQLYCLDAASGRFKWKFATGGAVYASPAVDGGVVYVTATSRFLYALDAASGQERWRFGVGGEASPAVADGVIFVGADDGGLYAIDAETHEPRWLVATGKPIRASPVIAGDTVYVGSGSVLYAVDRADGAKRWTYAAGDDLISSPTVVDGLVLAGGRDGFLYAVGGDGIAAPPAP</sequence>
<dbReference type="InterPro" id="IPR002372">
    <property type="entry name" value="PQQ_rpt_dom"/>
</dbReference>
<accession>A0A6J4TY88</accession>
<dbReference type="Pfam" id="PF13360">
    <property type="entry name" value="PQQ_2"/>
    <property type="match status" value="2"/>
</dbReference>
<dbReference type="AlphaFoldDB" id="A0A6J4TY88"/>
<organism evidence="3">
    <name type="scientific">uncultured Thermomicrobiales bacterium</name>
    <dbReference type="NCBI Taxonomy" id="1645740"/>
    <lineage>
        <taxon>Bacteria</taxon>
        <taxon>Pseudomonadati</taxon>
        <taxon>Thermomicrobiota</taxon>
        <taxon>Thermomicrobia</taxon>
        <taxon>Thermomicrobiales</taxon>
        <taxon>environmental samples</taxon>
    </lineage>
</organism>
<protein>
    <recommendedName>
        <fullName evidence="2">Pyrrolo-quinoline quinone repeat domain-containing protein</fullName>
    </recommendedName>
</protein>
<dbReference type="InterPro" id="IPR011047">
    <property type="entry name" value="Quinoprotein_ADH-like_sf"/>
</dbReference>
<gene>
    <name evidence="3" type="ORF">AVDCRST_MAG73-1356</name>
</gene>
<feature type="domain" description="Pyrrolo-quinoline quinone repeat" evidence="2">
    <location>
        <begin position="251"/>
        <end position="349"/>
    </location>
</feature>
<feature type="transmembrane region" description="Helical" evidence="1">
    <location>
        <begin position="104"/>
        <end position="122"/>
    </location>
</feature>
<dbReference type="PANTHER" id="PTHR34512:SF30">
    <property type="entry name" value="OUTER MEMBRANE PROTEIN ASSEMBLY FACTOR BAMB"/>
    <property type="match status" value="1"/>
</dbReference>
<proteinExistence type="predicted"/>
<dbReference type="InterPro" id="IPR018391">
    <property type="entry name" value="PQQ_b-propeller_rpt"/>
</dbReference>
<dbReference type="EMBL" id="CADCWE010000084">
    <property type="protein sequence ID" value="CAA9535507.1"/>
    <property type="molecule type" value="Genomic_DNA"/>
</dbReference>